<evidence type="ECO:0000313" key="2">
    <source>
        <dbReference type="Proteomes" id="UP001056436"/>
    </source>
</evidence>
<name>A0A9P9X068_9PEZI</name>
<dbReference type="Proteomes" id="UP001056436">
    <property type="component" value="Unassembled WGS sequence"/>
</dbReference>
<proteinExistence type="predicted"/>
<accession>A0A9P9X068</accession>
<protein>
    <submittedName>
        <fullName evidence="1">Uncharacterized protein</fullName>
    </submittedName>
</protein>
<reference evidence="1" key="1">
    <citation type="submission" date="2019-01" db="EMBL/GenBank/DDBJ databases">
        <title>Colletotrichum abscissum LGMF1257.</title>
        <authorList>
            <person name="Baroncelli R."/>
        </authorList>
    </citation>
    <scope>NUCLEOTIDE SEQUENCE</scope>
    <source>
        <strain evidence="1">Ca142</strain>
    </source>
</reference>
<dbReference type="OrthoDB" id="5068804at2759"/>
<keyword evidence="2" id="KW-1185">Reference proteome</keyword>
<gene>
    <name evidence="1" type="ORF">CABS02_14989</name>
</gene>
<dbReference type="AlphaFoldDB" id="A0A9P9X068"/>
<comment type="caution">
    <text evidence="1">The sequence shown here is derived from an EMBL/GenBank/DDBJ whole genome shotgun (WGS) entry which is preliminary data.</text>
</comment>
<evidence type="ECO:0000313" key="1">
    <source>
        <dbReference type="EMBL" id="KAI3528851.1"/>
    </source>
</evidence>
<sequence length="219" mass="24273">MASTSTTQSIPTLRSSIIERGYFVSEDLSLGEHVKQMEDNATPFASASGLQFAETNVLRHPIIRPLLESLLETSSLGLYRSLGPSPFDYVFNSDPGHEVEIIMVMLWSPGSKFTCWAGSHRHWLEPIEAANSLLQVTRARLQSRGSTPVETTFEKGGFAVIDARTAFQITAGTAITFAFGKEDAAKLWRPMQLPRSLEHHVTSMESRTLRINVTYAEEG</sequence>
<organism evidence="1 2">
    <name type="scientific">Colletotrichum abscissum</name>
    <dbReference type="NCBI Taxonomy" id="1671311"/>
    <lineage>
        <taxon>Eukaryota</taxon>
        <taxon>Fungi</taxon>
        <taxon>Dikarya</taxon>
        <taxon>Ascomycota</taxon>
        <taxon>Pezizomycotina</taxon>
        <taxon>Sordariomycetes</taxon>
        <taxon>Hypocreomycetidae</taxon>
        <taxon>Glomerellales</taxon>
        <taxon>Glomerellaceae</taxon>
        <taxon>Colletotrichum</taxon>
        <taxon>Colletotrichum acutatum species complex</taxon>
    </lineage>
</organism>
<dbReference type="EMBL" id="SDAQ01000243">
    <property type="protein sequence ID" value="KAI3528851.1"/>
    <property type="molecule type" value="Genomic_DNA"/>
</dbReference>